<reference evidence="2" key="1">
    <citation type="submission" date="2015-04" db="EMBL/GenBank/DDBJ databases">
        <title>The genome sequence of the plant pathogenic Rhizarian Plasmodiophora brassicae reveals insights in its biotrophic life cycle and the origin of chitin synthesis.</title>
        <authorList>
            <person name="Schwelm A."/>
            <person name="Fogelqvist J."/>
            <person name="Knaust A."/>
            <person name="Julke S."/>
            <person name="Lilja T."/>
            <person name="Dhandapani V."/>
            <person name="Bonilla-Rosso G."/>
            <person name="Karlsson M."/>
            <person name="Shevchenko A."/>
            <person name="Choi S.R."/>
            <person name="Kim H.G."/>
            <person name="Park J.Y."/>
            <person name="Lim Y.P."/>
            <person name="Ludwig-Muller J."/>
            <person name="Dixelius C."/>
        </authorList>
    </citation>
    <scope>NUCLEOTIDE SEQUENCE</scope>
    <source>
        <tissue evidence="2">Potato root galls</tissue>
    </source>
</reference>
<name>A0A0H5QQD0_9EUKA</name>
<dbReference type="AlphaFoldDB" id="A0A0H5QQD0"/>
<proteinExistence type="predicted"/>
<evidence type="ECO:0000313" key="2">
    <source>
        <dbReference type="EMBL" id="CRZ03807.1"/>
    </source>
</evidence>
<feature type="region of interest" description="Disordered" evidence="1">
    <location>
        <begin position="26"/>
        <end position="105"/>
    </location>
</feature>
<evidence type="ECO:0000256" key="1">
    <source>
        <dbReference type="SAM" id="MobiDB-lite"/>
    </source>
</evidence>
<organism evidence="2">
    <name type="scientific">Spongospora subterranea</name>
    <dbReference type="NCBI Taxonomy" id="70186"/>
    <lineage>
        <taxon>Eukaryota</taxon>
        <taxon>Sar</taxon>
        <taxon>Rhizaria</taxon>
        <taxon>Endomyxa</taxon>
        <taxon>Phytomyxea</taxon>
        <taxon>Plasmodiophorida</taxon>
        <taxon>Plasmodiophoridae</taxon>
        <taxon>Spongospora</taxon>
    </lineage>
</organism>
<dbReference type="EMBL" id="HACM01003365">
    <property type="protein sequence ID" value="CRZ03807.1"/>
    <property type="molecule type" value="Transcribed_RNA"/>
</dbReference>
<feature type="compositionally biased region" description="Polar residues" evidence="1">
    <location>
        <begin position="35"/>
        <end position="105"/>
    </location>
</feature>
<protein>
    <submittedName>
        <fullName evidence="2">Uncharacterized protein</fullName>
    </submittedName>
</protein>
<accession>A0A0H5QQD0</accession>
<sequence length="105" mass="11777">MSQHPTTVKTPLLARSTLFLTQCSYEERTNDHRSTTTTNYKSSDPNPFSRDLSSSDRTLIRSPPTNRPQVPTPTKSELKTSSNNKLEALNSSCTPMTVVNYNNNQ</sequence>